<keyword evidence="4" id="KW-1185">Reference proteome</keyword>
<dbReference type="OrthoDB" id="9757917at2"/>
<feature type="domain" description="DNA2/NAM7 helicase helicase" evidence="2">
    <location>
        <begin position="87"/>
        <end position="466"/>
    </location>
</feature>
<dbReference type="EMBL" id="FONV01000003">
    <property type="protein sequence ID" value="SFE79453.1"/>
    <property type="molecule type" value="Genomic_DNA"/>
</dbReference>
<evidence type="ECO:0000256" key="1">
    <source>
        <dbReference type="SAM" id="Coils"/>
    </source>
</evidence>
<organism evidence="3 4">
    <name type="scientific">Actinoplanes philippinensis</name>
    <dbReference type="NCBI Taxonomy" id="35752"/>
    <lineage>
        <taxon>Bacteria</taxon>
        <taxon>Bacillati</taxon>
        <taxon>Actinomycetota</taxon>
        <taxon>Actinomycetes</taxon>
        <taxon>Micromonosporales</taxon>
        <taxon>Micromonosporaceae</taxon>
        <taxon>Actinoplanes</taxon>
    </lineage>
</organism>
<protein>
    <submittedName>
        <fullName evidence="3">AAA domain-containing protein</fullName>
    </submittedName>
</protein>
<feature type="coiled-coil region" evidence="1">
    <location>
        <begin position="200"/>
        <end position="227"/>
    </location>
</feature>
<evidence type="ECO:0000313" key="4">
    <source>
        <dbReference type="Proteomes" id="UP000199645"/>
    </source>
</evidence>
<dbReference type="GO" id="GO:0004386">
    <property type="term" value="F:helicase activity"/>
    <property type="evidence" value="ECO:0007669"/>
    <property type="project" value="InterPro"/>
</dbReference>
<dbReference type="Gene3D" id="3.40.50.300">
    <property type="entry name" value="P-loop containing nucleotide triphosphate hydrolases"/>
    <property type="match status" value="2"/>
</dbReference>
<sequence length="520" mass="55147">MASTLVDLEHPPYRNEGFCAALELAVAAGRELGPAPGGRDAGLGERIQREAILRLRTGATVNPGLLPLLAEGRFAEDRGDPPGPDEVSRALAVPDVFCLSAPPGAARTATVLEIVRAATARGERVLYAAPRPPAVEAVLSRLPPGALVIRPGQPGAGPGSLAAAAADVQQRILARSQAAARSLEPWLGEPSPALGWLRRLTTALGEAAEARERADRAEAHRVAAEAAARERLGAAAREREQAVRAAQAAADQAADQVGQLTVAVRRAEASRLHRWRTAGLRRRLGEAVRSAAAARSRFFQTHALYEESARQLTQEVHRDSTVRAAADRAAFADVAARRALDAAERAAHHLTRLLPAALAGIASWSADPEGLAALAVRCQELEPVLRGRAGLLREWRQRAARPTRQLHAELLRYADVVATACLDAGRPEYGDLAFDLLILEDATRVPVPEALAPLVRARRAVLIGEPGRPPLRDPEVARAWVAARCPAGADPGELTALLTAGVFELVAARAPARNLAETGW</sequence>
<dbReference type="RefSeq" id="WP_093612297.1">
    <property type="nucleotide sequence ID" value="NZ_BOMT01000002.1"/>
</dbReference>
<proteinExistence type="predicted"/>
<name>A0A1I2DGV6_9ACTN</name>
<dbReference type="Proteomes" id="UP000199645">
    <property type="component" value="Unassembled WGS sequence"/>
</dbReference>
<evidence type="ECO:0000259" key="2">
    <source>
        <dbReference type="Pfam" id="PF13086"/>
    </source>
</evidence>
<dbReference type="Pfam" id="PF13086">
    <property type="entry name" value="AAA_11"/>
    <property type="match status" value="1"/>
</dbReference>
<accession>A0A1I2DGV6</accession>
<dbReference type="STRING" id="35752.SAMN05421541_103617"/>
<evidence type="ECO:0000313" key="3">
    <source>
        <dbReference type="EMBL" id="SFE79453.1"/>
    </source>
</evidence>
<reference evidence="3 4" key="1">
    <citation type="submission" date="2016-10" db="EMBL/GenBank/DDBJ databases">
        <authorList>
            <person name="de Groot N.N."/>
        </authorList>
    </citation>
    <scope>NUCLEOTIDE SEQUENCE [LARGE SCALE GENOMIC DNA]</scope>
    <source>
        <strain evidence="3 4">DSM 43019</strain>
    </source>
</reference>
<keyword evidence="1" id="KW-0175">Coiled coil</keyword>
<dbReference type="AlphaFoldDB" id="A0A1I2DGV6"/>
<dbReference type="InterPro" id="IPR041677">
    <property type="entry name" value="DNA2/NAM7_AAA_11"/>
</dbReference>
<dbReference type="SUPFAM" id="SSF52540">
    <property type="entry name" value="P-loop containing nucleoside triphosphate hydrolases"/>
    <property type="match status" value="1"/>
</dbReference>
<gene>
    <name evidence="3" type="ORF">SAMN05421541_103617</name>
</gene>
<dbReference type="InterPro" id="IPR027417">
    <property type="entry name" value="P-loop_NTPase"/>
</dbReference>